<organism evidence="1">
    <name type="scientific">Haptolina ericina</name>
    <dbReference type="NCBI Taxonomy" id="156174"/>
    <lineage>
        <taxon>Eukaryota</taxon>
        <taxon>Haptista</taxon>
        <taxon>Haptophyta</taxon>
        <taxon>Prymnesiophyceae</taxon>
        <taxon>Prymnesiales</taxon>
        <taxon>Prymnesiaceae</taxon>
        <taxon>Haptolina</taxon>
    </lineage>
</organism>
<sequence length="318" mass="34297">MASEAPATLGATADIVAYLGIPEDDSCHTPTVFGTLEDAERGCGPLVARNGVEVSPVGSEHDAQNMFIANGRNPLFIRTHFEDVKIAENIEHTTMLSLRVTTESSEPTLLCDEALVTREQFIDGIEDVAVSGLGDPKEPYNPATLWPGELGNIFYIVPFALSKAERPPYPELTVVLAPILVHEQRAPIRCKGAARTKKKKKDDSGLGTAVPETTKKCYDTNVTTTRLDTISFKVSVRTERTLEPTYRSVVDNCFYALEQSHARYMTGRDVGDVPTKIFGDGGDVSAAAASTPPASFPAAALAVLCATWLTARGAGRRR</sequence>
<proteinExistence type="predicted"/>
<accession>A0A7S3FFV8</accession>
<name>A0A7S3FFV8_9EUKA</name>
<dbReference type="EMBL" id="HBHX01065670">
    <property type="protein sequence ID" value="CAE0146477.1"/>
    <property type="molecule type" value="Transcribed_RNA"/>
</dbReference>
<reference evidence="1" key="1">
    <citation type="submission" date="2021-01" db="EMBL/GenBank/DDBJ databases">
        <authorList>
            <person name="Corre E."/>
            <person name="Pelletier E."/>
            <person name="Niang G."/>
            <person name="Scheremetjew M."/>
            <person name="Finn R."/>
            <person name="Kale V."/>
            <person name="Holt S."/>
            <person name="Cochrane G."/>
            <person name="Meng A."/>
            <person name="Brown T."/>
            <person name="Cohen L."/>
        </authorList>
    </citation>
    <scope>NUCLEOTIDE SEQUENCE</scope>
    <source>
        <strain evidence="1">CCMP281</strain>
    </source>
</reference>
<evidence type="ECO:0000313" key="1">
    <source>
        <dbReference type="EMBL" id="CAE0146477.1"/>
    </source>
</evidence>
<protein>
    <submittedName>
        <fullName evidence="1">Uncharacterized protein</fullName>
    </submittedName>
</protein>
<dbReference type="AlphaFoldDB" id="A0A7S3FFV8"/>
<gene>
    <name evidence="1" type="ORF">HERI1096_LOCUS36358</name>
</gene>